<keyword evidence="1" id="KW-0479">Metal-binding</keyword>
<evidence type="ECO:0000259" key="6">
    <source>
        <dbReference type="PROSITE" id="PS50865"/>
    </source>
</evidence>
<evidence type="ECO:0000313" key="8">
    <source>
        <dbReference type="Proteomes" id="UP000091820"/>
    </source>
</evidence>
<evidence type="ECO:0000256" key="3">
    <source>
        <dbReference type="ARBA" id="ARBA00022833"/>
    </source>
</evidence>
<feature type="domain" description="Tudor" evidence="5">
    <location>
        <begin position="779"/>
        <end position="838"/>
    </location>
</feature>
<evidence type="ECO:0000313" key="7">
    <source>
        <dbReference type="EnsemblMetazoa" id="GBRI010039-PA"/>
    </source>
</evidence>
<dbReference type="Proteomes" id="UP000091820">
    <property type="component" value="Unassembled WGS sequence"/>
</dbReference>
<evidence type="ECO:0000259" key="5">
    <source>
        <dbReference type="PROSITE" id="PS50304"/>
    </source>
</evidence>
<keyword evidence="8" id="KW-1185">Reference proteome</keyword>
<sequence length="902" mass="104062">MRCIKCSKQAAYKCEHCCEPYCSVECQKSNWKAHRRDCFIVPYSERMKERMKASMDYYSLSDSFHKQHGNDFNNTHRSVAPPIDSKFLEDTWARLGAKPSPVRQRKVLTVSTTDNNVEFRYWKTAFSHRVGEFFEAVVNFVEEPEKNKFVLWIMDIEYGNSLYKLMRQINRHVDRKTPCDTDYIRPNALVIVPIELRLYRAEVLDTATKSQEALVRLVDYGNKLYLPYNKLYRPLRITRELNAFAIRVTLDNFDGPLEIKSIINIRIIDEYSRNGVYNAEYKNNLLPLIVPLEILEKQPPLSLIKCFPGGHKALLQFDSSDNLLNVSDEDMDAMESDRFVAARTLKGWLRARLLGHYKKKFLVYALDEGTVVWSTQIKRIPDEYIGLPIKVLAISNSIKHKLSDLAFITFSKLSLKIGPRKNKKKKSVQSMLNAGLYADEHKIDNIKLSVFSGLLCELNLKVWHENIEEGCVVYVTNVFSYKQIFIAACDIKKYRKIFRYEISTCPRFGIDESIKSGDVVLVCENKANQYYRGEILKVLNVGRSSTFEVLNVDRGSTQSVQRRYLRKPSMLIRSLPVRCFLKNLMFLEDVNTTIEKNKALSSLESYVKKNIKFYITYNKSGSIDLFDTVKRESVCKRLLSMLFEPQEELQASTTHSEQITLDVAASFERTGLSQSPLDSSDIPRKATELLRIYSSKNAPLLTALSSVTYTLNDLELMPIKCGTGVCLIALYGGDVLSLEESQFITVMNYSRPIVREMQRNLRMVKAHCDRSGSGSLAYIPKKMEICLVLRIEDGIWYRAVCLKRLINDAVLVRYLDYGNISEVKEGQMKRIVKELMFPIYANRVNVVGNIKTKERATAFMNYIRNYPVIYADVYKDEANIYFAKINNLEEMCTSLSFESETE</sequence>
<keyword evidence="2 4" id="KW-0863">Zinc-finger</keyword>
<dbReference type="InterPro" id="IPR002999">
    <property type="entry name" value="Tudor"/>
</dbReference>
<dbReference type="SUPFAM" id="SSF63748">
    <property type="entry name" value="Tudor/PWWP/MBT"/>
    <property type="match status" value="3"/>
</dbReference>
<dbReference type="VEuPathDB" id="VectorBase:GBRI010039"/>
<feature type="domain" description="Tudor" evidence="5">
    <location>
        <begin position="513"/>
        <end position="575"/>
    </location>
</feature>
<evidence type="ECO:0000256" key="2">
    <source>
        <dbReference type="ARBA" id="ARBA00022771"/>
    </source>
</evidence>
<dbReference type="InterPro" id="IPR050621">
    <property type="entry name" value="Tudor_domain_containing"/>
</dbReference>
<reference evidence="7" key="2">
    <citation type="submission" date="2020-05" db="UniProtKB">
        <authorList>
            <consortium name="EnsemblMetazoa"/>
        </authorList>
    </citation>
    <scope>IDENTIFICATION</scope>
    <source>
        <strain evidence="7">IAEA</strain>
    </source>
</reference>
<proteinExistence type="predicted"/>
<dbReference type="CDD" id="cd23024">
    <property type="entry name" value="zf-HIT_ZNHIT2-3"/>
    <property type="match status" value="1"/>
</dbReference>
<dbReference type="GO" id="GO:0008270">
    <property type="term" value="F:zinc ion binding"/>
    <property type="evidence" value="ECO:0007669"/>
    <property type="project" value="UniProtKB-KW"/>
</dbReference>
<name>A0A1A9W8G9_9MUSC</name>
<keyword evidence="3" id="KW-0862">Zinc</keyword>
<dbReference type="CDD" id="cd20379">
    <property type="entry name" value="Tudor_dTUD-like"/>
    <property type="match status" value="2"/>
</dbReference>
<reference evidence="8" key="1">
    <citation type="submission" date="2014-03" db="EMBL/GenBank/DDBJ databases">
        <authorList>
            <person name="Aksoy S."/>
            <person name="Warren W."/>
            <person name="Wilson R.K."/>
        </authorList>
    </citation>
    <scope>NUCLEOTIDE SEQUENCE [LARGE SCALE GENOMIC DNA]</scope>
    <source>
        <strain evidence="8">IAEA</strain>
    </source>
</reference>
<dbReference type="Pfam" id="PF00567">
    <property type="entry name" value="TUDOR"/>
    <property type="match status" value="3"/>
</dbReference>
<evidence type="ECO:0000256" key="1">
    <source>
        <dbReference type="ARBA" id="ARBA00022723"/>
    </source>
</evidence>
<dbReference type="SUPFAM" id="SSF144232">
    <property type="entry name" value="HIT/MYND zinc finger-like"/>
    <property type="match status" value="1"/>
</dbReference>
<dbReference type="PROSITE" id="PS50865">
    <property type="entry name" value="ZF_MYND_2"/>
    <property type="match status" value="1"/>
</dbReference>
<dbReference type="EnsemblMetazoa" id="GBRI010039-RA">
    <property type="protein sequence ID" value="GBRI010039-PA"/>
    <property type="gene ID" value="GBRI010039"/>
</dbReference>
<dbReference type="PANTHER" id="PTHR22948:SF76">
    <property type="entry name" value="FI20010P1-RELATED"/>
    <property type="match status" value="1"/>
</dbReference>
<organism evidence="7 8">
    <name type="scientific">Glossina brevipalpis</name>
    <dbReference type="NCBI Taxonomy" id="37001"/>
    <lineage>
        <taxon>Eukaryota</taxon>
        <taxon>Metazoa</taxon>
        <taxon>Ecdysozoa</taxon>
        <taxon>Arthropoda</taxon>
        <taxon>Hexapoda</taxon>
        <taxon>Insecta</taxon>
        <taxon>Pterygota</taxon>
        <taxon>Neoptera</taxon>
        <taxon>Endopterygota</taxon>
        <taxon>Diptera</taxon>
        <taxon>Brachycera</taxon>
        <taxon>Muscomorpha</taxon>
        <taxon>Hippoboscoidea</taxon>
        <taxon>Glossinidae</taxon>
        <taxon>Glossina</taxon>
    </lineage>
</organism>
<dbReference type="AlphaFoldDB" id="A0A1A9W8G9"/>
<dbReference type="InterPro" id="IPR002893">
    <property type="entry name" value="Znf_MYND"/>
</dbReference>
<dbReference type="PANTHER" id="PTHR22948">
    <property type="entry name" value="TUDOR DOMAIN CONTAINING PROTEIN"/>
    <property type="match status" value="1"/>
</dbReference>
<evidence type="ECO:0000256" key="4">
    <source>
        <dbReference type="PROSITE-ProRule" id="PRU00134"/>
    </source>
</evidence>
<dbReference type="Gene3D" id="2.30.30.140">
    <property type="match status" value="3"/>
</dbReference>
<dbReference type="STRING" id="37001.A0A1A9W8G9"/>
<protein>
    <recommendedName>
        <fullName evidence="9">Tudor domain-containing protein</fullName>
    </recommendedName>
</protein>
<dbReference type="PROSITE" id="PS50304">
    <property type="entry name" value="TUDOR"/>
    <property type="match status" value="2"/>
</dbReference>
<accession>A0A1A9W8G9</accession>
<dbReference type="SMART" id="SM00333">
    <property type="entry name" value="TUDOR"/>
    <property type="match status" value="3"/>
</dbReference>
<evidence type="ECO:0008006" key="9">
    <source>
        <dbReference type="Google" id="ProtNLM"/>
    </source>
</evidence>
<feature type="domain" description="MYND-type" evidence="6">
    <location>
        <begin position="3"/>
        <end position="38"/>
    </location>
</feature>